<feature type="transmembrane region" description="Helical" evidence="1">
    <location>
        <begin position="100"/>
        <end position="118"/>
    </location>
</feature>
<evidence type="ECO:0000313" key="2">
    <source>
        <dbReference type="Ensembl" id="ENSCMIP00000009461.1"/>
    </source>
</evidence>
<dbReference type="AlphaFoldDB" id="A0A4W3H0Y6"/>
<reference evidence="3" key="1">
    <citation type="journal article" date="2006" name="Science">
        <title>Ancient noncoding elements conserved in the human genome.</title>
        <authorList>
            <person name="Venkatesh B."/>
            <person name="Kirkness E.F."/>
            <person name="Loh Y.H."/>
            <person name="Halpern A.L."/>
            <person name="Lee A.P."/>
            <person name="Johnson J."/>
            <person name="Dandona N."/>
            <person name="Viswanathan L.D."/>
            <person name="Tay A."/>
            <person name="Venter J.C."/>
            <person name="Strausberg R.L."/>
            <person name="Brenner S."/>
        </authorList>
    </citation>
    <scope>NUCLEOTIDE SEQUENCE [LARGE SCALE GENOMIC DNA]</scope>
</reference>
<sequence length="180" mass="19700">MATLSRPLGWTLLTFGILDVLLGIVSFFPVLSYKPWFAGWSDRIACPLWTGAVALAVGVLLILSNRDTTTNSLVIINVLTVAASLLQFAIAVKAALLGPYCYYSFAGGVGTAYLGYAIQYPYPYPRTLICRDPLFYEFYHLGLQVISLLISLVLSFSSLTFLIIHLLTALSSLNVRTAHT</sequence>
<feature type="transmembrane region" description="Helical" evidence="1">
    <location>
        <begin position="44"/>
        <end position="63"/>
    </location>
</feature>
<keyword evidence="1" id="KW-0472">Membrane</keyword>
<accession>A0A4W3H0Y6</accession>
<reference evidence="2" key="4">
    <citation type="submission" date="2025-08" db="UniProtKB">
        <authorList>
            <consortium name="Ensembl"/>
        </authorList>
    </citation>
    <scope>IDENTIFICATION</scope>
</reference>
<feature type="transmembrane region" description="Helical" evidence="1">
    <location>
        <begin position="138"/>
        <end position="167"/>
    </location>
</feature>
<reference evidence="3" key="3">
    <citation type="journal article" date="2014" name="Nature">
        <title>Elephant shark genome provides unique insights into gnathostome evolution.</title>
        <authorList>
            <consortium name="International Elephant Shark Genome Sequencing Consortium"/>
            <person name="Venkatesh B."/>
            <person name="Lee A.P."/>
            <person name="Ravi V."/>
            <person name="Maurya A.K."/>
            <person name="Lian M.M."/>
            <person name="Swann J.B."/>
            <person name="Ohta Y."/>
            <person name="Flajnik M.F."/>
            <person name="Sutoh Y."/>
            <person name="Kasahara M."/>
            <person name="Hoon S."/>
            <person name="Gangu V."/>
            <person name="Roy S.W."/>
            <person name="Irimia M."/>
            <person name="Korzh V."/>
            <person name="Kondrychyn I."/>
            <person name="Lim Z.W."/>
            <person name="Tay B.H."/>
            <person name="Tohari S."/>
            <person name="Kong K.W."/>
            <person name="Ho S."/>
            <person name="Lorente-Galdos B."/>
            <person name="Quilez J."/>
            <person name="Marques-Bonet T."/>
            <person name="Raney B.J."/>
            <person name="Ingham P.W."/>
            <person name="Tay A."/>
            <person name="Hillier L.W."/>
            <person name="Minx P."/>
            <person name="Boehm T."/>
            <person name="Wilson R.K."/>
            <person name="Brenner S."/>
            <person name="Warren W.C."/>
        </authorList>
    </citation>
    <scope>NUCLEOTIDE SEQUENCE [LARGE SCALE GENOMIC DNA]</scope>
</reference>
<keyword evidence="1" id="KW-0812">Transmembrane</keyword>
<protein>
    <submittedName>
        <fullName evidence="2">Transmembrane protein 212</fullName>
    </submittedName>
</protein>
<dbReference type="InParanoid" id="A0A4W3H0Y6"/>
<gene>
    <name evidence="2" type="primary">LOC103172508</name>
</gene>
<dbReference type="OMA" id="HYEWYHL"/>
<reference evidence="3" key="2">
    <citation type="journal article" date="2007" name="PLoS Biol.">
        <title>Survey sequencing and comparative analysis of the elephant shark (Callorhinchus milii) genome.</title>
        <authorList>
            <person name="Venkatesh B."/>
            <person name="Kirkness E.F."/>
            <person name="Loh Y.H."/>
            <person name="Halpern A.L."/>
            <person name="Lee A.P."/>
            <person name="Johnson J."/>
            <person name="Dandona N."/>
            <person name="Viswanathan L.D."/>
            <person name="Tay A."/>
            <person name="Venter J.C."/>
            <person name="Strausberg R.L."/>
            <person name="Brenner S."/>
        </authorList>
    </citation>
    <scope>NUCLEOTIDE SEQUENCE [LARGE SCALE GENOMIC DNA]</scope>
</reference>
<evidence type="ECO:0000313" key="3">
    <source>
        <dbReference type="Proteomes" id="UP000314986"/>
    </source>
</evidence>
<dbReference type="Ensembl" id="ENSCMIT00000009719.1">
    <property type="protein sequence ID" value="ENSCMIP00000009461.1"/>
    <property type="gene ID" value="ENSCMIG00000005019.1"/>
</dbReference>
<reference evidence="2" key="5">
    <citation type="submission" date="2025-09" db="UniProtKB">
        <authorList>
            <consortium name="Ensembl"/>
        </authorList>
    </citation>
    <scope>IDENTIFICATION</scope>
</reference>
<feature type="transmembrane region" description="Helical" evidence="1">
    <location>
        <begin position="12"/>
        <end position="32"/>
    </location>
</feature>
<keyword evidence="3" id="KW-1185">Reference proteome</keyword>
<keyword evidence="1" id="KW-1133">Transmembrane helix</keyword>
<dbReference type="GeneTree" id="ENSGT00390000016029"/>
<feature type="transmembrane region" description="Helical" evidence="1">
    <location>
        <begin position="69"/>
        <end position="88"/>
    </location>
</feature>
<organism evidence="2 3">
    <name type="scientific">Callorhinchus milii</name>
    <name type="common">Ghost shark</name>
    <dbReference type="NCBI Taxonomy" id="7868"/>
    <lineage>
        <taxon>Eukaryota</taxon>
        <taxon>Metazoa</taxon>
        <taxon>Chordata</taxon>
        <taxon>Craniata</taxon>
        <taxon>Vertebrata</taxon>
        <taxon>Chondrichthyes</taxon>
        <taxon>Holocephali</taxon>
        <taxon>Chimaeriformes</taxon>
        <taxon>Callorhinchidae</taxon>
        <taxon>Callorhinchus</taxon>
    </lineage>
</organism>
<dbReference type="STRING" id="7868.ENSCMIP00000009461"/>
<dbReference type="Proteomes" id="UP000314986">
    <property type="component" value="Unassembled WGS sequence"/>
</dbReference>
<evidence type="ECO:0000256" key="1">
    <source>
        <dbReference type="SAM" id="Phobius"/>
    </source>
</evidence>
<name>A0A4W3H0Y6_CALMI</name>
<proteinExistence type="predicted"/>